<keyword evidence="3 6" id="KW-0560">Oxidoreductase</keyword>
<proteinExistence type="inferred from homology"/>
<evidence type="ECO:0000256" key="1">
    <source>
        <dbReference type="ARBA" id="ARBA00010617"/>
    </source>
</evidence>
<keyword evidence="2 5" id="KW-0479">Metal-binding</keyword>
<reference evidence="9" key="1">
    <citation type="journal article" date="2013" name="Genome Announc.">
        <title>Draft genome sequence of the grapevine dieback fungus Eutypa lata UCR-EL1.</title>
        <authorList>
            <person name="Blanco-Ulate B."/>
            <person name="Rolshausen P.E."/>
            <person name="Cantu D."/>
        </authorList>
    </citation>
    <scope>NUCLEOTIDE SEQUENCE [LARGE SCALE GENOMIC DNA]</scope>
    <source>
        <strain evidence="9">UCR-EL1</strain>
    </source>
</reference>
<dbReference type="PRINTS" id="PR00463">
    <property type="entry name" value="EP450I"/>
</dbReference>
<feature type="transmembrane region" description="Helical" evidence="7">
    <location>
        <begin position="12"/>
        <end position="38"/>
    </location>
</feature>
<name>M7T787_EUTLA</name>
<dbReference type="PROSITE" id="PS00086">
    <property type="entry name" value="CYTOCHROME_P450"/>
    <property type="match status" value="1"/>
</dbReference>
<evidence type="ECO:0000256" key="5">
    <source>
        <dbReference type="PIRSR" id="PIRSR602401-1"/>
    </source>
</evidence>
<protein>
    <submittedName>
        <fullName evidence="8">Putative 3-hydroxyphenylacetate 6 hydroxylase protein</fullName>
    </submittedName>
</protein>
<dbReference type="GO" id="GO:0020037">
    <property type="term" value="F:heme binding"/>
    <property type="evidence" value="ECO:0007669"/>
    <property type="project" value="InterPro"/>
</dbReference>
<evidence type="ECO:0000256" key="4">
    <source>
        <dbReference type="ARBA" id="ARBA00023004"/>
    </source>
</evidence>
<evidence type="ECO:0000256" key="2">
    <source>
        <dbReference type="ARBA" id="ARBA00022723"/>
    </source>
</evidence>
<dbReference type="InterPro" id="IPR036396">
    <property type="entry name" value="Cyt_P450_sf"/>
</dbReference>
<dbReference type="SUPFAM" id="SSF48264">
    <property type="entry name" value="Cytochrome P450"/>
    <property type="match status" value="1"/>
</dbReference>
<dbReference type="GO" id="GO:0016705">
    <property type="term" value="F:oxidoreductase activity, acting on paired donors, with incorporation or reduction of molecular oxygen"/>
    <property type="evidence" value="ECO:0007669"/>
    <property type="project" value="InterPro"/>
</dbReference>
<dbReference type="OMA" id="LANCRDI"/>
<evidence type="ECO:0000313" key="9">
    <source>
        <dbReference type="Proteomes" id="UP000012174"/>
    </source>
</evidence>
<keyword evidence="9" id="KW-1185">Reference proteome</keyword>
<dbReference type="InterPro" id="IPR050364">
    <property type="entry name" value="Cytochrome_P450_fung"/>
</dbReference>
<evidence type="ECO:0000256" key="6">
    <source>
        <dbReference type="RuleBase" id="RU000461"/>
    </source>
</evidence>
<sequence>MSEPTELDIRPYIAVILASRALYYSFLTPLLLFVLYVIGSEIERYLARVSGLPGPRGLPLVGSLPWLWGQVHAEKYRQWAAEYGDVFQVQLGNRTAVVVNSSSAARSLFLGQREATNSRPLFYVLHQKVQSGGSVTSIGTSPWDDSCKKRRKVAATALNKAAIINLESRAFVADILAASLESKTNTVDFRDAVRKFTTNLVLTLNYGMRVENVKELRSNETVREIIDVEVEISRLRDITRNYENYIPLLRPIYNVAAWLRLYDGGYMPSIGRRRTEYHQVLLQKLKEQVAAGTDKPCIQGNVLRDPDSRGLSSTEILSVSLSMMAGADTSQPTLAWTILLLSRRPDIQRKAYRAIAEAEDRGQLLASPEVAHSKVEYIDAFTKEIGRYFTALKIGLPRATHGSVSWQGATIPPQTMLFLNSWACSRDETLFEDASTFAPERWLSKDGAHKHQFAFGIGGRMCVASHLAHKALYAVFLHLIAHFEIIPAEGDEDDALIDNPLEGVAEKEQFVSTPRGFAARLVPRDVGRTRGMLLGLVSEE</sequence>
<keyword evidence="6" id="KW-0503">Monooxygenase</keyword>
<comment type="cofactor">
    <cofactor evidence="5">
        <name>heme</name>
        <dbReference type="ChEBI" id="CHEBI:30413"/>
    </cofactor>
</comment>
<dbReference type="Gene3D" id="1.10.630.10">
    <property type="entry name" value="Cytochrome P450"/>
    <property type="match status" value="1"/>
</dbReference>
<dbReference type="KEGG" id="ela:UCREL1_7322"/>
<gene>
    <name evidence="8" type="ORF">UCREL1_7322</name>
</gene>
<dbReference type="PANTHER" id="PTHR46300">
    <property type="entry name" value="P450, PUTATIVE (EUROFUNG)-RELATED-RELATED"/>
    <property type="match status" value="1"/>
</dbReference>
<dbReference type="EMBL" id="KB706803">
    <property type="protein sequence ID" value="EMR65661.1"/>
    <property type="molecule type" value="Genomic_DNA"/>
</dbReference>
<evidence type="ECO:0000256" key="3">
    <source>
        <dbReference type="ARBA" id="ARBA00023002"/>
    </source>
</evidence>
<dbReference type="AlphaFoldDB" id="M7T787"/>
<dbReference type="InterPro" id="IPR002401">
    <property type="entry name" value="Cyt_P450_E_grp-I"/>
</dbReference>
<keyword evidence="7" id="KW-1133">Transmembrane helix</keyword>
<dbReference type="Proteomes" id="UP000012174">
    <property type="component" value="Unassembled WGS sequence"/>
</dbReference>
<dbReference type="HOGENOM" id="CLU_001570_4_1_1"/>
<dbReference type="InterPro" id="IPR017972">
    <property type="entry name" value="Cyt_P450_CS"/>
</dbReference>
<dbReference type="InterPro" id="IPR001128">
    <property type="entry name" value="Cyt_P450"/>
</dbReference>
<dbReference type="OrthoDB" id="1055148at2759"/>
<dbReference type="GO" id="GO:0005506">
    <property type="term" value="F:iron ion binding"/>
    <property type="evidence" value="ECO:0007669"/>
    <property type="project" value="InterPro"/>
</dbReference>
<keyword evidence="7" id="KW-0812">Transmembrane</keyword>
<accession>M7T787</accession>
<evidence type="ECO:0000313" key="8">
    <source>
        <dbReference type="EMBL" id="EMR65661.1"/>
    </source>
</evidence>
<dbReference type="PRINTS" id="PR00385">
    <property type="entry name" value="P450"/>
</dbReference>
<evidence type="ECO:0000256" key="7">
    <source>
        <dbReference type="SAM" id="Phobius"/>
    </source>
</evidence>
<dbReference type="Pfam" id="PF00067">
    <property type="entry name" value="p450"/>
    <property type="match status" value="1"/>
</dbReference>
<organism evidence="8 9">
    <name type="scientific">Eutypa lata (strain UCR-EL1)</name>
    <name type="common">Grapevine dieback disease fungus</name>
    <name type="synonym">Eutypa armeniacae</name>
    <dbReference type="NCBI Taxonomy" id="1287681"/>
    <lineage>
        <taxon>Eukaryota</taxon>
        <taxon>Fungi</taxon>
        <taxon>Dikarya</taxon>
        <taxon>Ascomycota</taxon>
        <taxon>Pezizomycotina</taxon>
        <taxon>Sordariomycetes</taxon>
        <taxon>Xylariomycetidae</taxon>
        <taxon>Xylariales</taxon>
        <taxon>Diatrypaceae</taxon>
        <taxon>Eutypa</taxon>
    </lineage>
</organism>
<dbReference type="eggNOG" id="KOG0156">
    <property type="taxonomic scope" value="Eukaryota"/>
</dbReference>
<feature type="binding site" description="axial binding residue" evidence="5">
    <location>
        <position position="462"/>
    </location>
    <ligand>
        <name>heme</name>
        <dbReference type="ChEBI" id="CHEBI:30413"/>
    </ligand>
    <ligandPart>
        <name>Fe</name>
        <dbReference type="ChEBI" id="CHEBI:18248"/>
    </ligandPart>
</feature>
<keyword evidence="4 5" id="KW-0408">Iron</keyword>
<keyword evidence="7" id="KW-0472">Membrane</keyword>
<comment type="similarity">
    <text evidence="1 6">Belongs to the cytochrome P450 family.</text>
</comment>
<dbReference type="GO" id="GO:0004497">
    <property type="term" value="F:monooxygenase activity"/>
    <property type="evidence" value="ECO:0007669"/>
    <property type="project" value="UniProtKB-KW"/>
</dbReference>
<keyword evidence="5 6" id="KW-0349">Heme</keyword>